<organism evidence="1">
    <name type="scientific">Anguilla anguilla</name>
    <name type="common">European freshwater eel</name>
    <name type="synonym">Muraena anguilla</name>
    <dbReference type="NCBI Taxonomy" id="7936"/>
    <lineage>
        <taxon>Eukaryota</taxon>
        <taxon>Metazoa</taxon>
        <taxon>Chordata</taxon>
        <taxon>Craniata</taxon>
        <taxon>Vertebrata</taxon>
        <taxon>Euteleostomi</taxon>
        <taxon>Actinopterygii</taxon>
        <taxon>Neopterygii</taxon>
        <taxon>Teleostei</taxon>
        <taxon>Anguilliformes</taxon>
        <taxon>Anguillidae</taxon>
        <taxon>Anguilla</taxon>
    </lineage>
</organism>
<reference evidence="1" key="1">
    <citation type="submission" date="2014-11" db="EMBL/GenBank/DDBJ databases">
        <authorList>
            <person name="Amaro Gonzalez C."/>
        </authorList>
    </citation>
    <scope>NUCLEOTIDE SEQUENCE</scope>
</reference>
<accession>A0A0E9WUQ1</accession>
<sequence>MPLNAGYELTTVTYNIVYNPFGDEPCEKCTACDGCLVSCYSKLVSWLSLFAVC</sequence>
<protein>
    <submittedName>
        <fullName evidence="1">Uncharacterized protein</fullName>
    </submittedName>
</protein>
<reference evidence="1" key="2">
    <citation type="journal article" date="2015" name="Fish Shellfish Immunol.">
        <title>Early steps in the European eel (Anguilla anguilla)-Vibrio vulnificus interaction in the gills: Role of the RtxA13 toxin.</title>
        <authorList>
            <person name="Callol A."/>
            <person name="Pajuelo D."/>
            <person name="Ebbesson L."/>
            <person name="Teles M."/>
            <person name="MacKenzie S."/>
            <person name="Amaro C."/>
        </authorList>
    </citation>
    <scope>NUCLEOTIDE SEQUENCE</scope>
</reference>
<dbReference type="EMBL" id="GBXM01015327">
    <property type="protein sequence ID" value="JAH93250.1"/>
    <property type="molecule type" value="Transcribed_RNA"/>
</dbReference>
<evidence type="ECO:0000313" key="1">
    <source>
        <dbReference type="EMBL" id="JAH93250.1"/>
    </source>
</evidence>
<name>A0A0E9WUQ1_ANGAN</name>
<dbReference type="AlphaFoldDB" id="A0A0E9WUQ1"/>
<proteinExistence type="predicted"/>